<reference evidence="2" key="1">
    <citation type="journal article" date="2011" name="PLoS Genet.">
        <title>Genomic analysis of the necrotrophic fungal pathogens Sclerotinia sclerotiorum and Botrytis cinerea.</title>
        <authorList>
            <person name="Amselem J."/>
            <person name="Cuomo C.A."/>
            <person name="van Kan J.A."/>
            <person name="Viaud M."/>
            <person name="Benito E.P."/>
            <person name="Couloux A."/>
            <person name="Coutinho P.M."/>
            <person name="de Vries R.P."/>
            <person name="Dyer P.S."/>
            <person name="Fillinger S."/>
            <person name="Fournier E."/>
            <person name="Gout L."/>
            <person name="Hahn M."/>
            <person name="Kohn L."/>
            <person name="Lapalu N."/>
            <person name="Plummer K.M."/>
            <person name="Pradier J.M."/>
            <person name="Quevillon E."/>
            <person name="Sharon A."/>
            <person name="Simon A."/>
            <person name="ten Have A."/>
            <person name="Tudzynski B."/>
            <person name="Tudzynski P."/>
            <person name="Wincker P."/>
            <person name="Andrew M."/>
            <person name="Anthouard V."/>
            <person name="Beever R.E."/>
            <person name="Beffa R."/>
            <person name="Benoit I."/>
            <person name="Bouzid O."/>
            <person name="Brault B."/>
            <person name="Chen Z."/>
            <person name="Choquer M."/>
            <person name="Collemare J."/>
            <person name="Cotton P."/>
            <person name="Danchin E.G."/>
            <person name="Da Silva C."/>
            <person name="Gautier A."/>
            <person name="Giraud C."/>
            <person name="Giraud T."/>
            <person name="Gonzalez C."/>
            <person name="Grossetete S."/>
            <person name="Guldener U."/>
            <person name="Henrissat B."/>
            <person name="Howlett B.J."/>
            <person name="Kodira C."/>
            <person name="Kretschmer M."/>
            <person name="Lappartient A."/>
            <person name="Leroch M."/>
            <person name="Levis C."/>
            <person name="Mauceli E."/>
            <person name="Neuveglise C."/>
            <person name="Oeser B."/>
            <person name="Pearson M."/>
            <person name="Poulain J."/>
            <person name="Poussereau N."/>
            <person name="Quesneville H."/>
            <person name="Rascle C."/>
            <person name="Schumacher J."/>
            <person name="Segurens B."/>
            <person name="Sexton A."/>
            <person name="Silva E."/>
            <person name="Sirven C."/>
            <person name="Soanes D.M."/>
            <person name="Talbot N.J."/>
            <person name="Templeton M."/>
            <person name="Yandava C."/>
            <person name="Yarden O."/>
            <person name="Zeng Q."/>
            <person name="Rollins J.A."/>
            <person name="Lebrun M.H."/>
            <person name="Dickman M."/>
        </authorList>
    </citation>
    <scope>NUCLEOTIDE SEQUENCE [LARGE SCALE GENOMIC DNA]</scope>
    <source>
        <strain evidence="2">ATCC 18683 / 1980 / Ss-1</strain>
    </source>
</reference>
<dbReference type="AlphaFoldDB" id="A7EX59"/>
<evidence type="ECO:0000313" key="1">
    <source>
        <dbReference type="EMBL" id="EDN94051.1"/>
    </source>
</evidence>
<dbReference type="Proteomes" id="UP000001312">
    <property type="component" value="Unassembled WGS sequence"/>
</dbReference>
<dbReference type="EMBL" id="CH476634">
    <property type="protein sequence ID" value="EDN94051.1"/>
    <property type="molecule type" value="Genomic_DNA"/>
</dbReference>
<sequence length="65" mass="7643">MCKEMEALRNVVLCSRMRHNIMITQLKKSFGLMVSMWDVVMSCRQTKKGLLYFGREGDLSINEER</sequence>
<name>A7EX59_SCLS1</name>
<organism evidence="1 2">
    <name type="scientific">Sclerotinia sclerotiorum (strain ATCC 18683 / 1980 / Ss-1)</name>
    <name type="common">White mold</name>
    <name type="synonym">Whetzelinia sclerotiorum</name>
    <dbReference type="NCBI Taxonomy" id="665079"/>
    <lineage>
        <taxon>Eukaryota</taxon>
        <taxon>Fungi</taxon>
        <taxon>Dikarya</taxon>
        <taxon>Ascomycota</taxon>
        <taxon>Pezizomycotina</taxon>
        <taxon>Leotiomycetes</taxon>
        <taxon>Helotiales</taxon>
        <taxon>Sclerotiniaceae</taxon>
        <taxon>Sclerotinia</taxon>
    </lineage>
</organism>
<evidence type="ECO:0000313" key="2">
    <source>
        <dbReference type="Proteomes" id="UP000001312"/>
    </source>
</evidence>
<proteinExistence type="predicted"/>
<dbReference type="InParanoid" id="A7EX59"/>
<dbReference type="KEGG" id="ssl:SS1G_09918"/>
<dbReference type="RefSeq" id="XP_001589285.1">
    <property type="nucleotide sequence ID" value="XM_001589235.1"/>
</dbReference>
<protein>
    <submittedName>
        <fullName evidence="1">Uncharacterized protein</fullName>
    </submittedName>
</protein>
<dbReference type="GeneID" id="5485486"/>
<accession>A7EX59</accession>
<keyword evidence="2" id="KW-1185">Reference proteome</keyword>
<gene>
    <name evidence="1" type="ORF">SS1G_09918</name>
</gene>